<sequence length="394" mass="44066">MSLLIEQIYTYPIKSLRGVRLESIRALPTGFAYDRHFMLWDVEKKKGLHVGLRSSLCLFTTSLTPEHEPQSIKVHYGLSHTFDKPNKHVDPSPLMVPLVPNVKGLPQVTVTMHLSPCLAFDMGQKYNDWFSDRLGFSVKLLYIGDHRRKVLGNMGQGVSISTVQTEPWLAIIPAAFFLGYFLLPQHAPSQTQLIIAILAVVSSFAVVLQQLGLWKNSKKPLITFADLAAYLVISRKSYEDVNDRLPDEEEMDITKFRANIVVSGAEEAYEEDFWAELQFRGSIAMKLTQNCARCSSLNVDYATGKAGTSEAGKVLNKLSKDRRIDPGVKWSPVFGRYGFIMPGFSSDGTVVFNVGDKVEVTKRNSQRTITGKYGAFGSNKLRVANKDCADYPRS</sequence>
<dbReference type="InterPro" id="IPR005302">
    <property type="entry name" value="MoCF_Sase_C"/>
</dbReference>
<dbReference type="Proteomes" id="UP000290540">
    <property type="component" value="Unassembled WGS sequence"/>
</dbReference>
<evidence type="ECO:0000313" key="2">
    <source>
        <dbReference type="EMBL" id="RYC81339.1"/>
    </source>
</evidence>
<protein>
    <recommendedName>
        <fullName evidence="1">MOSC domain-containing protein</fullName>
    </recommendedName>
</protein>
<dbReference type="EMBL" id="MQTW01000254">
    <property type="protein sequence ID" value="RYC81339.1"/>
    <property type="molecule type" value="Genomic_DNA"/>
</dbReference>
<gene>
    <name evidence="2" type="ORF">BFJ63_vAg15778</name>
</gene>
<dbReference type="InterPro" id="IPR005303">
    <property type="entry name" value="MOCOS_middle"/>
</dbReference>
<dbReference type="SUPFAM" id="SSF141673">
    <property type="entry name" value="MOSC N-terminal domain-like"/>
    <property type="match status" value="1"/>
</dbReference>
<proteinExistence type="predicted"/>
<evidence type="ECO:0000313" key="3">
    <source>
        <dbReference type="Proteomes" id="UP000290540"/>
    </source>
</evidence>
<dbReference type="GO" id="GO:0030170">
    <property type="term" value="F:pyridoxal phosphate binding"/>
    <property type="evidence" value="ECO:0007669"/>
    <property type="project" value="InterPro"/>
</dbReference>
<organism evidence="2 3">
    <name type="scientific">Fusarium oxysporum f. sp. narcissi</name>
    <dbReference type="NCBI Taxonomy" id="451672"/>
    <lineage>
        <taxon>Eukaryota</taxon>
        <taxon>Fungi</taxon>
        <taxon>Dikarya</taxon>
        <taxon>Ascomycota</taxon>
        <taxon>Pezizomycotina</taxon>
        <taxon>Sordariomycetes</taxon>
        <taxon>Hypocreomycetidae</taxon>
        <taxon>Hypocreales</taxon>
        <taxon>Nectriaceae</taxon>
        <taxon>Fusarium</taxon>
        <taxon>Fusarium oxysporum species complex</taxon>
    </lineage>
</organism>
<dbReference type="AlphaFoldDB" id="A0A4Q2V8D8"/>
<dbReference type="SUPFAM" id="SSF50800">
    <property type="entry name" value="PK beta-barrel domain-like"/>
    <property type="match status" value="1"/>
</dbReference>
<reference evidence="2 3" key="1">
    <citation type="submission" date="2016-12" db="EMBL/GenBank/DDBJ databases">
        <title>Draft genome sequence of Fusarium oxysporum causing rot on Narcissus.</title>
        <authorList>
            <person name="Armitage A.D."/>
            <person name="Taylor A."/>
            <person name="Clarkson J.P."/>
            <person name="Harrison R.J."/>
            <person name="Jackson A.C."/>
        </authorList>
    </citation>
    <scope>NUCLEOTIDE SEQUENCE [LARGE SCALE GENOMIC DNA]</scope>
    <source>
        <strain evidence="2 3">N139</strain>
    </source>
</reference>
<evidence type="ECO:0000259" key="1">
    <source>
        <dbReference type="PROSITE" id="PS51340"/>
    </source>
</evidence>
<dbReference type="Pfam" id="PF03476">
    <property type="entry name" value="MOSC_N"/>
    <property type="match status" value="1"/>
</dbReference>
<dbReference type="GO" id="GO:0003824">
    <property type="term" value="F:catalytic activity"/>
    <property type="evidence" value="ECO:0007669"/>
    <property type="project" value="InterPro"/>
</dbReference>
<feature type="domain" description="MOSC" evidence="1">
    <location>
        <begin position="200"/>
        <end position="361"/>
    </location>
</feature>
<dbReference type="InterPro" id="IPR011037">
    <property type="entry name" value="Pyrv_Knase-like_insert_dom_sf"/>
</dbReference>
<accession>A0A4Q2V8D8</accession>
<dbReference type="Pfam" id="PF03473">
    <property type="entry name" value="MOSC"/>
    <property type="match status" value="1"/>
</dbReference>
<name>A0A4Q2V8D8_FUSOX</name>
<comment type="caution">
    <text evidence="2">The sequence shown here is derived from an EMBL/GenBank/DDBJ whole genome shotgun (WGS) entry which is preliminary data.</text>
</comment>
<dbReference type="PROSITE" id="PS51340">
    <property type="entry name" value="MOSC"/>
    <property type="match status" value="1"/>
</dbReference>
<dbReference type="GO" id="GO:0030151">
    <property type="term" value="F:molybdenum ion binding"/>
    <property type="evidence" value="ECO:0007669"/>
    <property type="project" value="InterPro"/>
</dbReference>